<dbReference type="AlphaFoldDB" id="A0A9P7EIF5"/>
<gene>
    <name evidence="1" type="ORF">BJ212DRAFT_1205509</name>
</gene>
<organism evidence="1 2">
    <name type="scientific">Suillus subaureus</name>
    <dbReference type="NCBI Taxonomy" id="48587"/>
    <lineage>
        <taxon>Eukaryota</taxon>
        <taxon>Fungi</taxon>
        <taxon>Dikarya</taxon>
        <taxon>Basidiomycota</taxon>
        <taxon>Agaricomycotina</taxon>
        <taxon>Agaricomycetes</taxon>
        <taxon>Agaricomycetidae</taxon>
        <taxon>Boletales</taxon>
        <taxon>Suillineae</taxon>
        <taxon>Suillaceae</taxon>
        <taxon>Suillus</taxon>
    </lineage>
</organism>
<keyword evidence="2" id="KW-1185">Reference proteome</keyword>
<dbReference type="Proteomes" id="UP000807769">
    <property type="component" value="Unassembled WGS sequence"/>
</dbReference>
<evidence type="ECO:0000313" key="2">
    <source>
        <dbReference type="Proteomes" id="UP000807769"/>
    </source>
</evidence>
<comment type="caution">
    <text evidence="1">The sequence shown here is derived from an EMBL/GenBank/DDBJ whole genome shotgun (WGS) entry which is preliminary data.</text>
</comment>
<protein>
    <submittedName>
        <fullName evidence="1">Uncharacterized protein</fullName>
    </submittedName>
</protein>
<dbReference type="GeneID" id="64623168"/>
<dbReference type="RefSeq" id="XP_041196445.1">
    <property type="nucleotide sequence ID" value="XM_041329151.1"/>
</dbReference>
<feature type="non-terminal residue" evidence="1">
    <location>
        <position position="87"/>
    </location>
</feature>
<proteinExistence type="predicted"/>
<accession>A0A9P7EIF5</accession>
<sequence length="87" mass="9868">HMGIHILRAFYGVLEDNLKELVGIQQPCGFCGQSEQDKCKVSIRIKTNGAITLETQCSYQHKFHYVNVDTGSKNRPCRNIPLKCEIC</sequence>
<evidence type="ECO:0000313" key="1">
    <source>
        <dbReference type="EMBL" id="KAG1821705.1"/>
    </source>
</evidence>
<dbReference type="EMBL" id="JABBWG010000006">
    <property type="protein sequence ID" value="KAG1821705.1"/>
    <property type="molecule type" value="Genomic_DNA"/>
</dbReference>
<dbReference type="OrthoDB" id="2953545at2759"/>
<name>A0A9P7EIF5_9AGAM</name>
<feature type="non-terminal residue" evidence="1">
    <location>
        <position position="1"/>
    </location>
</feature>
<reference evidence="1" key="1">
    <citation type="journal article" date="2020" name="New Phytol.">
        <title>Comparative genomics reveals dynamic genome evolution in host specialist ectomycorrhizal fungi.</title>
        <authorList>
            <person name="Lofgren L.A."/>
            <person name="Nguyen N.H."/>
            <person name="Vilgalys R."/>
            <person name="Ruytinx J."/>
            <person name="Liao H.L."/>
            <person name="Branco S."/>
            <person name="Kuo A."/>
            <person name="LaButti K."/>
            <person name="Lipzen A."/>
            <person name="Andreopoulos W."/>
            <person name="Pangilinan J."/>
            <person name="Riley R."/>
            <person name="Hundley H."/>
            <person name="Na H."/>
            <person name="Barry K."/>
            <person name="Grigoriev I.V."/>
            <person name="Stajich J.E."/>
            <person name="Kennedy P.G."/>
        </authorList>
    </citation>
    <scope>NUCLEOTIDE SEQUENCE</scope>
    <source>
        <strain evidence="1">MN1</strain>
    </source>
</reference>